<evidence type="ECO:0000256" key="5">
    <source>
        <dbReference type="ARBA" id="ARBA00023002"/>
    </source>
</evidence>
<keyword evidence="6 7" id="KW-0408">Iron</keyword>
<dbReference type="PANTHER" id="PTHR24305">
    <property type="entry name" value="CYTOCHROME P450"/>
    <property type="match status" value="1"/>
</dbReference>
<evidence type="ECO:0000313" key="11">
    <source>
        <dbReference type="Proteomes" id="UP000541558"/>
    </source>
</evidence>
<dbReference type="AlphaFoldDB" id="A0A8H5AUV3"/>
<evidence type="ECO:0000313" key="10">
    <source>
        <dbReference type="EMBL" id="KAF5311432.1"/>
    </source>
</evidence>
<gene>
    <name evidence="10" type="ORF">D9611_011614</name>
</gene>
<keyword evidence="4 7" id="KW-0479">Metal-binding</keyword>
<sequence>MAYMTGLIESLAAVEDRVLVAAFSALALIFCTCTFRAVSRLYFHPLSKFPGPALAAMSGYYLAYYDIVKHGGMVEQLEKLHKEYGPVVRFGPDKLHFNELSAYEAIYRDIRFPKDGRFYDPFITTTASFGHTDIQAAKKRGNLIRPFFSRRSILQFENVIQETVDRLIVSLATKQTAKNGIANIYHALLSTTMEVVTSYCYGRSFRALEHPQYSLPVLLALKTSNFVIFVAQHFPFLQPLIFGLPAWVENLLPEEATAMKRLVEVLDEQVAGIVSDPGRVVAEHRTIFHHMLNFEGKEGKGRLGHGEFRDEGVLLLAAGTDTTANTCTVATFHILSNPAIEGRLRAELREAWPDAGEGISLETLEKLPYLTAVIYEGLRLSHGIVSPLPRIVTEPTMISGFMVPENTAVSMAQPFVHLNPDIFPDPHRFDPERWLQEGSKELQNYIVAFSKGQRMCIGINLAWAEAYLIMGNLFRKIDMDLVDTTKEDIEWRALMTPVYKGIVQVQIKNIEGVPETAA</sequence>
<keyword evidence="8" id="KW-0503">Monooxygenase</keyword>
<dbReference type="InterPro" id="IPR050121">
    <property type="entry name" value="Cytochrome_P450_monoxygenase"/>
</dbReference>
<comment type="similarity">
    <text evidence="3 8">Belongs to the cytochrome P450 family.</text>
</comment>
<dbReference type="GO" id="GO:0016705">
    <property type="term" value="F:oxidoreductase activity, acting on paired donors, with incorporation or reduction of molecular oxygen"/>
    <property type="evidence" value="ECO:0007669"/>
    <property type="project" value="InterPro"/>
</dbReference>
<dbReference type="PROSITE" id="PS00086">
    <property type="entry name" value="CYTOCHROME_P450"/>
    <property type="match status" value="1"/>
</dbReference>
<evidence type="ECO:0000256" key="6">
    <source>
        <dbReference type="ARBA" id="ARBA00023004"/>
    </source>
</evidence>
<keyword evidence="9" id="KW-1133">Transmembrane helix</keyword>
<name>A0A8H5AUV3_9AGAR</name>
<evidence type="ECO:0000256" key="4">
    <source>
        <dbReference type="ARBA" id="ARBA00022723"/>
    </source>
</evidence>
<comment type="caution">
    <text evidence="10">The sequence shown here is derived from an EMBL/GenBank/DDBJ whole genome shotgun (WGS) entry which is preliminary data.</text>
</comment>
<dbReference type="GO" id="GO:0004497">
    <property type="term" value="F:monooxygenase activity"/>
    <property type="evidence" value="ECO:0007669"/>
    <property type="project" value="UniProtKB-KW"/>
</dbReference>
<dbReference type="Pfam" id="PF00067">
    <property type="entry name" value="p450"/>
    <property type="match status" value="1"/>
</dbReference>
<evidence type="ECO:0000256" key="3">
    <source>
        <dbReference type="ARBA" id="ARBA00010617"/>
    </source>
</evidence>
<proteinExistence type="inferred from homology"/>
<evidence type="ECO:0000256" key="8">
    <source>
        <dbReference type="RuleBase" id="RU000461"/>
    </source>
</evidence>
<comment type="cofactor">
    <cofactor evidence="1 7">
        <name>heme</name>
        <dbReference type="ChEBI" id="CHEBI:30413"/>
    </cofactor>
</comment>
<keyword evidence="9" id="KW-0472">Membrane</keyword>
<comment type="pathway">
    <text evidence="2">Secondary metabolite biosynthesis.</text>
</comment>
<keyword evidence="7 8" id="KW-0349">Heme</keyword>
<dbReference type="Proteomes" id="UP000541558">
    <property type="component" value="Unassembled WGS sequence"/>
</dbReference>
<evidence type="ECO:0000256" key="2">
    <source>
        <dbReference type="ARBA" id="ARBA00005179"/>
    </source>
</evidence>
<evidence type="ECO:0000256" key="7">
    <source>
        <dbReference type="PIRSR" id="PIRSR602401-1"/>
    </source>
</evidence>
<dbReference type="GO" id="GO:0020037">
    <property type="term" value="F:heme binding"/>
    <property type="evidence" value="ECO:0007669"/>
    <property type="project" value="InterPro"/>
</dbReference>
<keyword evidence="11" id="KW-1185">Reference proteome</keyword>
<feature type="transmembrane region" description="Helical" evidence="9">
    <location>
        <begin position="20"/>
        <end position="38"/>
    </location>
</feature>
<dbReference type="InterPro" id="IPR036396">
    <property type="entry name" value="Cyt_P450_sf"/>
</dbReference>
<dbReference type="SUPFAM" id="SSF48264">
    <property type="entry name" value="Cytochrome P450"/>
    <property type="match status" value="1"/>
</dbReference>
<dbReference type="CDD" id="cd11062">
    <property type="entry name" value="CYP58-like"/>
    <property type="match status" value="1"/>
</dbReference>
<dbReference type="InterPro" id="IPR002401">
    <property type="entry name" value="Cyt_P450_E_grp-I"/>
</dbReference>
<protein>
    <recommendedName>
        <fullName evidence="12">Cytochrome P450</fullName>
    </recommendedName>
</protein>
<evidence type="ECO:0000256" key="9">
    <source>
        <dbReference type="SAM" id="Phobius"/>
    </source>
</evidence>
<keyword evidence="5 8" id="KW-0560">Oxidoreductase</keyword>
<dbReference type="PRINTS" id="PR00385">
    <property type="entry name" value="P450"/>
</dbReference>
<dbReference type="GO" id="GO:0005506">
    <property type="term" value="F:iron ion binding"/>
    <property type="evidence" value="ECO:0007669"/>
    <property type="project" value="InterPro"/>
</dbReference>
<accession>A0A8H5AUV3</accession>
<dbReference type="InterPro" id="IPR001128">
    <property type="entry name" value="Cyt_P450"/>
</dbReference>
<dbReference type="InterPro" id="IPR017972">
    <property type="entry name" value="Cyt_P450_CS"/>
</dbReference>
<evidence type="ECO:0000256" key="1">
    <source>
        <dbReference type="ARBA" id="ARBA00001971"/>
    </source>
</evidence>
<dbReference type="OrthoDB" id="1470350at2759"/>
<feature type="binding site" description="axial binding residue" evidence="7">
    <location>
        <position position="456"/>
    </location>
    <ligand>
        <name>heme</name>
        <dbReference type="ChEBI" id="CHEBI:30413"/>
    </ligand>
    <ligandPart>
        <name>Fe</name>
        <dbReference type="ChEBI" id="CHEBI:18248"/>
    </ligandPart>
</feature>
<organism evidence="10 11">
    <name type="scientific">Ephemerocybe angulata</name>
    <dbReference type="NCBI Taxonomy" id="980116"/>
    <lineage>
        <taxon>Eukaryota</taxon>
        <taxon>Fungi</taxon>
        <taxon>Dikarya</taxon>
        <taxon>Basidiomycota</taxon>
        <taxon>Agaricomycotina</taxon>
        <taxon>Agaricomycetes</taxon>
        <taxon>Agaricomycetidae</taxon>
        <taxon>Agaricales</taxon>
        <taxon>Agaricineae</taxon>
        <taxon>Psathyrellaceae</taxon>
        <taxon>Ephemerocybe</taxon>
    </lineage>
</organism>
<dbReference type="Gene3D" id="1.10.630.10">
    <property type="entry name" value="Cytochrome P450"/>
    <property type="match status" value="1"/>
</dbReference>
<reference evidence="10 11" key="1">
    <citation type="journal article" date="2020" name="ISME J.">
        <title>Uncovering the hidden diversity of litter-decomposition mechanisms in mushroom-forming fungi.</title>
        <authorList>
            <person name="Floudas D."/>
            <person name="Bentzer J."/>
            <person name="Ahren D."/>
            <person name="Johansson T."/>
            <person name="Persson P."/>
            <person name="Tunlid A."/>
        </authorList>
    </citation>
    <scope>NUCLEOTIDE SEQUENCE [LARGE SCALE GENOMIC DNA]</scope>
    <source>
        <strain evidence="10 11">CBS 175.51</strain>
    </source>
</reference>
<evidence type="ECO:0008006" key="12">
    <source>
        <dbReference type="Google" id="ProtNLM"/>
    </source>
</evidence>
<dbReference type="EMBL" id="JAACJK010000226">
    <property type="protein sequence ID" value="KAF5311432.1"/>
    <property type="molecule type" value="Genomic_DNA"/>
</dbReference>
<keyword evidence="9" id="KW-0812">Transmembrane</keyword>
<dbReference type="PANTHER" id="PTHR24305:SF157">
    <property type="entry name" value="N-ACETYLTRYPTOPHAN 6-HYDROXYLASE IVOC-RELATED"/>
    <property type="match status" value="1"/>
</dbReference>
<dbReference type="PRINTS" id="PR00463">
    <property type="entry name" value="EP450I"/>
</dbReference>